<protein>
    <submittedName>
        <fullName evidence="2">Universal stress protein UspA</fullName>
    </submittedName>
</protein>
<dbReference type="EMBL" id="MDET01000056">
    <property type="protein sequence ID" value="OQM73738.1"/>
    <property type="molecule type" value="Genomic_DNA"/>
</dbReference>
<dbReference type="STRING" id="1873176.BFN67_07435"/>
<dbReference type="Gene3D" id="3.40.50.620">
    <property type="entry name" value="HUPs"/>
    <property type="match status" value="1"/>
</dbReference>
<evidence type="ECO:0000313" key="2">
    <source>
        <dbReference type="EMBL" id="OQM73738.1"/>
    </source>
</evidence>
<dbReference type="RefSeq" id="WP_080921425.1">
    <property type="nucleotide sequence ID" value="NZ_MDET01000056.1"/>
</dbReference>
<dbReference type="InterPro" id="IPR006016">
    <property type="entry name" value="UspA"/>
</dbReference>
<keyword evidence="3" id="KW-1185">Reference proteome</keyword>
<organism evidence="2 3">
    <name type="scientific">Manganibacter manganicus</name>
    <dbReference type="NCBI Taxonomy" id="1873176"/>
    <lineage>
        <taxon>Bacteria</taxon>
        <taxon>Pseudomonadati</taxon>
        <taxon>Pseudomonadota</taxon>
        <taxon>Alphaproteobacteria</taxon>
        <taxon>Hyphomicrobiales</taxon>
        <taxon>Phyllobacteriaceae</taxon>
        <taxon>Manganibacter</taxon>
    </lineage>
</organism>
<comment type="caution">
    <text evidence="2">The sequence shown here is derived from an EMBL/GenBank/DDBJ whole genome shotgun (WGS) entry which is preliminary data.</text>
</comment>
<evidence type="ECO:0000259" key="1">
    <source>
        <dbReference type="Pfam" id="PF00582"/>
    </source>
</evidence>
<proteinExistence type="predicted"/>
<sequence length="163" mass="17826">MVSKRLSREAGHRRKFLSIVDDSPECERAVAYAASRMKSTNGVLVLLYIIEPDDFQHWLGVEKIMREEASSAAHSALDTYANKVRERFGIEPELVVREGKAVEEIHKLIEEDQDISILVLAASATKEGPGPLVASIAGKAAAFPIPVTVIPQSLSDDEIDSLS</sequence>
<dbReference type="Proteomes" id="UP000191905">
    <property type="component" value="Unassembled WGS sequence"/>
</dbReference>
<dbReference type="SUPFAM" id="SSF52402">
    <property type="entry name" value="Adenine nucleotide alpha hydrolases-like"/>
    <property type="match status" value="1"/>
</dbReference>
<dbReference type="AlphaFoldDB" id="A0A1V8RKK5"/>
<dbReference type="OrthoDB" id="9813682at2"/>
<accession>A0A1V8RKK5</accession>
<dbReference type="InterPro" id="IPR014729">
    <property type="entry name" value="Rossmann-like_a/b/a_fold"/>
</dbReference>
<dbReference type="Pfam" id="PF00582">
    <property type="entry name" value="Usp"/>
    <property type="match status" value="1"/>
</dbReference>
<gene>
    <name evidence="2" type="ORF">BFN67_07435</name>
</gene>
<name>A0A1V8RKK5_9HYPH</name>
<reference evidence="2 3" key="1">
    <citation type="journal article" date="2016" name="Int. J. Syst. Evol. Microbiol.">
        <title>Pseudaminobacter manganicus sp. nov., isolated from sludge of a manganese mine.</title>
        <authorList>
            <person name="Li J."/>
            <person name="Huang J."/>
            <person name="Liao S."/>
            <person name="Wang G."/>
        </authorList>
    </citation>
    <scope>NUCLEOTIDE SEQUENCE [LARGE SCALE GENOMIC DNA]</scope>
    <source>
        <strain evidence="2 3">JH-7</strain>
    </source>
</reference>
<dbReference type="CDD" id="cd00293">
    <property type="entry name" value="USP-like"/>
    <property type="match status" value="1"/>
</dbReference>
<evidence type="ECO:0000313" key="3">
    <source>
        <dbReference type="Proteomes" id="UP000191905"/>
    </source>
</evidence>
<feature type="domain" description="UspA" evidence="1">
    <location>
        <begin position="13"/>
        <end position="151"/>
    </location>
</feature>